<feature type="region of interest" description="Disordered" evidence="1">
    <location>
        <begin position="556"/>
        <end position="606"/>
    </location>
</feature>
<feature type="non-terminal residue" evidence="2">
    <location>
        <position position="1"/>
    </location>
</feature>
<dbReference type="AlphaFoldDB" id="A0A146K0D5"/>
<organism evidence="2">
    <name type="scientific">Trepomonas sp. PC1</name>
    <dbReference type="NCBI Taxonomy" id="1076344"/>
    <lineage>
        <taxon>Eukaryota</taxon>
        <taxon>Metamonada</taxon>
        <taxon>Diplomonadida</taxon>
        <taxon>Hexamitidae</taxon>
        <taxon>Hexamitinae</taxon>
        <taxon>Trepomonas</taxon>
    </lineage>
</organism>
<reference evidence="2" key="1">
    <citation type="submission" date="2015-07" db="EMBL/GenBank/DDBJ databases">
        <title>Adaptation to a free-living lifestyle via gene acquisitions in the diplomonad Trepomonas sp. PC1.</title>
        <authorList>
            <person name="Xu F."/>
            <person name="Jerlstrom-Hultqvist J."/>
            <person name="Kolisko M."/>
            <person name="Simpson A.G.B."/>
            <person name="Roger A.J."/>
            <person name="Svard S.G."/>
            <person name="Andersson J.O."/>
        </authorList>
    </citation>
    <scope>NUCLEOTIDE SEQUENCE</scope>
    <source>
        <strain evidence="2">PC1</strain>
    </source>
</reference>
<feature type="region of interest" description="Disordered" evidence="1">
    <location>
        <begin position="266"/>
        <end position="372"/>
    </location>
</feature>
<accession>A0A146K0D5</accession>
<proteinExistence type="predicted"/>
<name>A0A146K0D5_9EUKA</name>
<feature type="region of interest" description="Disordered" evidence="1">
    <location>
        <begin position="1"/>
        <end position="42"/>
    </location>
</feature>
<evidence type="ECO:0000313" key="2">
    <source>
        <dbReference type="EMBL" id="JAP90343.1"/>
    </source>
</evidence>
<dbReference type="EMBL" id="GDID01006263">
    <property type="protein sequence ID" value="JAP90343.1"/>
    <property type="molecule type" value="Transcribed_RNA"/>
</dbReference>
<feature type="compositionally biased region" description="Basic and acidic residues" evidence="1">
    <location>
        <begin position="561"/>
        <end position="571"/>
    </location>
</feature>
<evidence type="ECO:0000256" key="1">
    <source>
        <dbReference type="SAM" id="MobiDB-lite"/>
    </source>
</evidence>
<feature type="compositionally biased region" description="Basic and acidic residues" evidence="1">
    <location>
        <begin position="286"/>
        <end position="309"/>
    </location>
</feature>
<protein>
    <submittedName>
        <fullName evidence="2">Uncharacterized protein</fullName>
    </submittedName>
</protein>
<feature type="compositionally biased region" description="Basic and acidic residues" evidence="1">
    <location>
        <begin position="316"/>
        <end position="334"/>
    </location>
</feature>
<gene>
    <name evidence="2" type="ORF">TPC1_30162</name>
</gene>
<sequence length="885" mass="105440">SDSDEEYYQPHKKQGGNSGKYQTMENRDESSGEDRYKKPKQKKIVTSYEGTSKVDVVLSNVKTIAQEVKTECPQVLKLDFDKLEDELMKVSLGYLVHFDTNEKIQKNWKRLQYLLTKVQYVSIPDQYIKNYMYQIERSAVKGEIMEKVYDIKKFQTAMYDFLVQQIMADKAHFYITSPFSNKELKYIKDLKPVAELIFKQTKFQQYVYKIKAYSFMCLFMTRKTKDFEKELRQQFDEWEAVRGYTYTANPLTNRAVKEILSKPKLKIDSDSEESEESEPIKKRKPQKEESSEEAPKKRKPKKEDSDEKPKKKKHRKEESSEEKPVKKRKSEEPVKKRRVVEESSEEPQQPRRSAKHKQNFVQEEPQRDFDEPEVDIRQRRSQVIEDLVTQATDVISQQPINMIYLDFDDLDNELLTMTISYKLVFGSQKLLGENIKRLKFLLKESKFQQSKVFLKEIDRQVGLKQFQEACFGFICDLAQENRVDVLVTSDLKLNEIYGNLENAVGQILSAKQMCRNVYKVPIWAFLTMLQSVKEKQVLREVGRTIQDWQLVRGRVGQAEPAQERPRYRGDSFQEEAPYVPRQKNDSYIQRQPEERYEPQNYQPRQQYPPIYTNLQIQQPYAQQAQYPPQYPQKQEYAPQYAAVQQYPQQHPIEPQPQYPEISQYPTHYSPPFSKPYEVQQSPHYPEIYPQNRYLQPATNSFSIAAEPHPIAPQYQAISPIQPRTYQFSDATNTRLVQLKQEMEAKSRDNLFKNEYSTQLMDNKRMEIKAELLMKQQRQETENMQRQLEKERMENMYHDRQRELDRQEILLKQRKLNVFEVEKQKYADRENSFRDQSNLSYQTSYQTQQLNSRESQIAKQKQEIADRERRLQIEMMSATKEPFRFK</sequence>
<feature type="compositionally biased region" description="Basic and acidic residues" evidence="1">
    <location>
        <begin position="25"/>
        <end position="36"/>
    </location>
</feature>